<dbReference type="AlphaFoldDB" id="A0A2V0RJZ7"/>
<comment type="caution">
    <text evidence="2">The sequence shown here is derived from an EMBL/GenBank/DDBJ whole genome shotgun (WGS) entry which is preliminary data.</text>
</comment>
<sequence>MSTTSTDAAGEAPSGDETIKVMDDKRFPRVRYQDVLAFADGSPNDLSLTSKSWILKAILRGVKYEIATMKGFSVNVALGFDAPSQVDIDQRQRLRDATRRSIQGKVRVAANELQDIAAVMQGKRTELNNIFYVLGVPELSVATISVQSVEQQIDSDNWKSSTGFGLAITLLLAGDTSAAKVFSTDFLDTITVVKYDFESLIPMLYNAAMGSADRQRMEQSRRNLRDSLPDAEDQKMVPLNEFTSFGTLPAKAREVTVIAKSIVSSLDLLIDKLKEIEEHLGRFDENLGSSSAQDEALVTAISYTLAQLPGTTTIPWQLENMEGGLNFSDLIPLPDAESIASGNQPDSGIIGYTAELMQEKSELRELLTRFRDSFAPHITKKDDVTNGMINVSAGDGPSDELRLLQQVATLLKGSIEGVIPISSRGIITSGDISNMNDGIIGMTDISKVKEEVEILNNFVKANIPPRRWVTAFRLPTTGLGNALVGLWEKSTEGVHDFSGSYRQPLSFRDIYKHFSTTGDNDSGFGYSLATVSILDKEKREGFVRDPPSIQPSPPLGGNVRRGPRRG</sequence>
<dbReference type="EMBL" id="BDQA01000309">
    <property type="protein sequence ID" value="GBH21762.1"/>
    <property type="molecule type" value="Genomic_RNA"/>
</dbReference>
<reference evidence="2" key="1">
    <citation type="submission" date="2017-04" db="EMBL/GenBank/DDBJ databases">
        <title>Unveiling RNA virosphere associated with marine microorganisms.</title>
        <authorList>
            <person name="Urayama S."/>
            <person name="Takaki Y."/>
            <person name="Nishi S."/>
            <person name="Yoshida Y."/>
            <person name="Deguchi S."/>
            <person name="Takai K."/>
            <person name="Nunoura T."/>
        </authorList>
    </citation>
    <scope>NUCLEOTIDE SEQUENCE</scope>
</reference>
<protein>
    <submittedName>
        <fullName evidence="2">Uncharacterized protein</fullName>
    </submittedName>
</protein>
<accession>A0A2V0RJZ7</accession>
<evidence type="ECO:0000256" key="1">
    <source>
        <dbReference type="SAM" id="MobiDB-lite"/>
    </source>
</evidence>
<feature type="region of interest" description="Disordered" evidence="1">
    <location>
        <begin position="540"/>
        <end position="566"/>
    </location>
</feature>
<name>A0A2V0RJZ7_9ZZZZ</name>
<proteinExistence type="predicted"/>
<organism evidence="2">
    <name type="scientific">viral metagenome</name>
    <dbReference type="NCBI Taxonomy" id="1070528"/>
    <lineage>
        <taxon>unclassified sequences</taxon>
        <taxon>metagenomes</taxon>
        <taxon>organismal metagenomes</taxon>
    </lineage>
</organism>
<evidence type="ECO:0000313" key="2">
    <source>
        <dbReference type="EMBL" id="GBH21762.1"/>
    </source>
</evidence>